<feature type="compositionally biased region" description="Basic and acidic residues" evidence="9">
    <location>
        <begin position="957"/>
        <end position="970"/>
    </location>
</feature>
<evidence type="ECO:0000256" key="9">
    <source>
        <dbReference type="SAM" id="MobiDB-lite"/>
    </source>
</evidence>
<keyword evidence="6" id="KW-0472">Membrane</keyword>
<feature type="region of interest" description="Disordered" evidence="9">
    <location>
        <begin position="451"/>
        <end position="482"/>
    </location>
</feature>
<feature type="compositionally biased region" description="Pro residues" evidence="9">
    <location>
        <begin position="11"/>
        <end position="32"/>
    </location>
</feature>
<reference evidence="11" key="1">
    <citation type="journal article" date="2010" name="Nature">
        <title>The sequence and de novo assembly of the giant panda genome.</title>
        <authorList>
            <person name="Li R."/>
            <person name="Fan W."/>
            <person name="Tian G."/>
            <person name="Zhu H."/>
            <person name="He L."/>
            <person name="Cai J."/>
            <person name="Huang Q."/>
            <person name="Cai Q."/>
            <person name="Li B."/>
            <person name="Bai Y."/>
            <person name="Zhang Z."/>
            <person name="Zhang Y."/>
            <person name="Wang W."/>
            <person name="Li J."/>
            <person name="Wei F."/>
            <person name="Li H."/>
            <person name="Jian M."/>
            <person name="Li J."/>
            <person name="Zhang Z."/>
            <person name="Nielsen R."/>
            <person name="Li D."/>
            <person name="Gu W."/>
            <person name="Yang Z."/>
            <person name="Xuan Z."/>
            <person name="Ryder O.A."/>
            <person name="Leung F.C."/>
            <person name="Zhou Y."/>
            <person name="Cao J."/>
            <person name="Sun X."/>
            <person name="Fu Y."/>
            <person name="Fang X."/>
            <person name="Guo X."/>
            <person name="Wang B."/>
            <person name="Hou R."/>
            <person name="Shen F."/>
            <person name="Mu B."/>
            <person name="Ni P."/>
            <person name="Lin R."/>
            <person name="Qian W."/>
            <person name="Wang G."/>
            <person name="Yu C."/>
            <person name="Nie W."/>
            <person name="Wang J."/>
            <person name="Wu Z."/>
            <person name="Liang H."/>
            <person name="Min J."/>
            <person name="Wu Q."/>
            <person name="Cheng S."/>
            <person name="Ruan J."/>
            <person name="Wang M."/>
            <person name="Shi Z."/>
            <person name="Wen M."/>
            <person name="Liu B."/>
            <person name="Ren X."/>
            <person name="Zheng H."/>
            <person name="Dong D."/>
            <person name="Cook K."/>
            <person name="Shan G."/>
            <person name="Zhang H."/>
            <person name="Kosiol C."/>
            <person name="Xie X."/>
            <person name="Lu Z."/>
            <person name="Zheng H."/>
            <person name="Li Y."/>
            <person name="Steiner C.C."/>
            <person name="Lam T.T."/>
            <person name="Lin S."/>
            <person name="Zhang Q."/>
            <person name="Li G."/>
            <person name="Tian J."/>
            <person name="Gong T."/>
            <person name="Liu H."/>
            <person name="Zhang D."/>
            <person name="Fang L."/>
            <person name="Ye C."/>
            <person name="Zhang J."/>
            <person name="Hu W."/>
            <person name="Xu A."/>
            <person name="Ren Y."/>
            <person name="Zhang G."/>
            <person name="Bruford M.W."/>
            <person name="Li Q."/>
            <person name="Ma L."/>
            <person name="Guo Y."/>
            <person name="An N."/>
            <person name="Hu Y."/>
            <person name="Zheng Y."/>
            <person name="Shi Y."/>
            <person name="Li Z."/>
            <person name="Liu Q."/>
            <person name="Chen Y."/>
            <person name="Zhao J."/>
            <person name="Qu N."/>
            <person name="Zhao S."/>
            <person name="Tian F."/>
            <person name="Wang X."/>
            <person name="Wang H."/>
            <person name="Xu L."/>
            <person name="Liu X."/>
            <person name="Vinar T."/>
            <person name="Wang Y."/>
            <person name="Lam T.W."/>
            <person name="Yiu S.M."/>
            <person name="Liu S."/>
            <person name="Zhang H."/>
            <person name="Li D."/>
            <person name="Huang Y."/>
            <person name="Wang X."/>
            <person name="Yang G."/>
            <person name="Jiang Z."/>
            <person name="Wang J."/>
            <person name="Qin N."/>
            <person name="Li L."/>
            <person name="Li J."/>
            <person name="Bolund L."/>
            <person name="Kristiansen K."/>
            <person name="Wong G.K."/>
            <person name="Olson M."/>
            <person name="Zhang X."/>
            <person name="Li S."/>
            <person name="Yang H."/>
            <person name="Wang J."/>
            <person name="Wang J."/>
        </authorList>
    </citation>
    <scope>NUCLEOTIDE SEQUENCE [LARGE SCALE GENOMIC DNA]</scope>
</reference>
<evidence type="ECO:0000259" key="10">
    <source>
        <dbReference type="Pfam" id="PF14650"/>
    </source>
</evidence>
<feature type="compositionally biased region" description="Basic residues" evidence="9">
    <location>
        <begin position="463"/>
        <end position="478"/>
    </location>
</feature>
<accession>D2HMS8</accession>
<dbReference type="PANTHER" id="PTHR21859:SF55">
    <property type="entry name" value="SPERMATOGENESIS-ASSOCIATED PROTEIN 31A1-RELATED"/>
    <property type="match status" value="1"/>
</dbReference>
<dbReference type="AlphaFoldDB" id="D2HMS8"/>
<evidence type="ECO:0000256" key="2">
    <source>
        <dbReference type="ARBA" id="ARBA00022692"/>
    </source>
</evidence>
<feature type="region of interest" description="Disordered" evidence="9">
    <location>
        <begin position="903"/>
        <end position="973"/>
    </location>
</feature>
<comment type="function">
    <text evidence="8">May play a role in spermatogenesis.</text>
</comment>
<proteinExistence type="inferred from homology"/>
<gene>
    <name evidence="11" type="ORF">PANDA_012917</name>
</gene>
<dbReference type="InParanoid" id="D2HMS8"/>
<feature type="region of interest" description="Disordered" evidence="9">
    <location>
        <begin position="682"/>
        <end position="738"/>
    </location>
</feature>
<feature type="domain" description="SPATA31" evidence="10">
    <location>
        <begin position="206"/>
        <end position="575"/>
    </location>
</feature>
<evidence type="ECO:0000256" key="5">
    <source>
        <dbReference type="ARBA" id="ARBA00022989"/>
    </source>
</evidence>
<comment type="similarity">
    <text evidence="7">Belongs to the SPATA31 family.</text>
</comment>
<keyword evidence="2" id="KW-0812">Transmembrane</keyword>
<dbReference type="GO" id="GO:0030154">
    <property type="term" value="P:cell differentiation"/>
    <property type="evidence" value="ECO:0007669"/>
    <property type="project" value="UniProtKB-KW"/>
</dbReference>
<dbReference type="EMBL" id="GL193058">
    <property type="protein sequence ID" value="EFB13838.1"/>
    <property type="molecule type" value="Genomic_DNA"/>
</dbReference>
<feature type="region of interest" description="Disordered" evidence="9">
    <location>
        <begin position="1118"/>
        <end position="1175"/>
    </location>
</feature>
<protein>
    <recommendedName>
        <fullName evidence="10">SPATA31 domain-containing protein</fullName>
    </recommendedName>
</protein>
<feature type="compositionally biased region" description="Low complexity" evidence="9">
    <location>
        <begin position="1"/>
        <end position="10"/>
    </location>
</feature>
<feature type="non-terminal residue" evidence="11">
    <location>
        <position position="1175"/>
    </location>
</feature>
<feature type="compositionally biased region" description="Basic and acidic residues" evidence="9">
    <location>
        <begin position="1135"/>
        <end position="1148"/>
    </location>
</feature>
<organism evidence="11">
    <name type="scientific">Ailuropoda melanoleuca</name>
    <name type="common">Giant panda</name>
    <dbReference type="NCBI Taxonomy" id="9646"/>
    <lineage>
        <taxon>Eukaryota</taxon>
        <taxon>Metazoa</taxon>
        <taxon>Chordata</taxon>
        <taxon>Craniata</taxon>
        <taxon>Vertebrata</taxon>
        <taxon>Euteleostomi</taxon>
        <taxon>Mammalia</taxon>
        <taxon>Eutheria</taxon>
        <taxon>Laurasiatheria</taxon>
        <taxon>Carnivora</taxon>
        <taxon>Caniformia</taxon>
        <taxon>Ursidae</taxon>
        <taxon>Ailuropoda</taxon>
    </lineage>
</organism>
<evidence type="ECO:0000256" key="3">
    <source>
        <dbReference type="ARBA" id="ARBA00022782"/>
    </source>
</evidence>
<keyword evidence="5" id="KW-1133">Transmembrane helix</keyword>
<evidence type="ECO:0000256" key="6">
    <source>
        <dbReference type="ARBA" id="ARBA00023136"/>
    </source>
</evidence>
<evidence type="ECO:0000313" key="11">
    <source>
        <dbReference type="EMBL" id="EFB13838.1"/>
    </source>
</evidence>
<feature type="non-terminal residue" evidence="11">
    <location>
        <position position="1"/>
    </location>
</feature>
<evidence type="ECO:0000256" key="7">
    <source>
        <dbReference type="ARBA" id="ARBA00035009"/>
    </source>
</evidence>
<dbReference type="PANTHER" id="PTHR21859">
    <property type="entry name" value="ACROSOME-SPECIFIC PROTEIN"/>
    <property type="match status" value="1"/>
</dbReference>
<feature type="compositionally biased region" description="Basic and acidic residues" evidence="9">
    <location>
        <begin position="35"/>
        <end position="47"/>
    </location>
</feature>
<feature type="compositionally biased region" description="Low complexity" evidence="9">
    <location>
        <begin position="799"/>
        <end position="808"/>
    </location>
</feature>
<dbReference type="Pfam" id="PF14650">
    <property type="entry name" value="FAM75"/>
    <property type="match status" value="1"/>
</dbReference>
<keyword evidence="3" id="KW-0221">Differentiation</keyword>
<feature type="region of interest" description="Disordered" evidence="9">
    <location>
        <begin position="979"/>
        <end position="998"/>
    </location>
</feature>
<feature type="compositionally biased region" description="Basic and acidic residues" evidence="9">
    <location>
        <begin position="830"/>
        <end position="840"/>
    </location>
</feature>
<evidence type="ECO:0000256" key="8">
    <source>
        <dbReference type="ARBA" id="ARBA00037695"/>
    </source>
</evidence>
<dbReference type="InterPro" id="IPR039509">
    <property type="entry name" value="SPATA31"/>
</dbReference>
<evidence type="ECO:0000256" key="1">
    <source>
        <dbReference type="ARBA" id="ARBA00004167"/>
    </source>
</evidence>
<evidence type="ECO:0000256" key="4">
    <source>
        <dbReference type="ARBA" id="ARBA00022871"/>
    </source>
</evidence>
<feature type="region of interest" description="Disordered" evidence="9">
    <location>
        <begin position="798"/>
        <end position="854"/>
    </location>
</feature>
<sequence length="1175" mass="130702">EPVEDATPTVAPSPSPAPPTGGPPPLASPLPAGPQEDKSNLKKVPRDTVRKSLLPRNSYLASLIPTISGLGHASYPILSFSWWWESTKSLFLPSSLQHKRQQELVSCHAPEASFWGGLTKQIETLNPSFVNPDVQKLLEILITKRVELKIWKEKEKGGSVVKQWCPDDHVSSLGTMWKLLGAKQTTTTPQSFWNMNNKAEQLAGPQPFSSPKVLEDSLKQKCSQLFWGLPSLHSESLVATALISSHSSSLQIPSVLFNRISNSLPVLIHDQISSRFSHAPPLFCSGMQPQSSTLNLPQPQAHLAPSVPIRPPSLPSQRRTCGVPCPTSQKKTGFFIPKEIQQLEWPLLSKQQERGKTLPAKMKRSPKFFSQDPPQLVEDNQAFQADRSVSTFQGDFIVFNLRKQQLQRRLNRYKQQGNLPHRIQLSLELMWPQDEFPGVNHEQGKQGLSRLFMSKGKSSQATRRTRSRYSRNSHRKGQARSQLEKNFGKGLRQCLKRTPTDLSRVSARYPVKFLGTNSEKELQRPSIRTLKSDPGKYLARVPSKKHLEKILKVHLHRKLGQMKEGLIPVSVRRSWLMANHDLPKSHPHMEIRNLASSKDQKPSVNTSCKLSFLSPYTQQKLETHIIRFRVKRRWDLPLQGSEPTDLKLCETQRLCLSQSPFPCSATFVSGAHSKAKFYKFLGKPQPHPGGKGITEESIPTSGSPLPVPSPTREEIQQALGGHKSSETPLSGQEGRSPYRTSTLSLINRTPQSKTVMGAKKDNLAKVAMEAMEAEKAPAWEVILRPSVLANNQTIYADLRSGSPSTRKSPSPPTELLAQDPKKPSLKTKVSKFELQEKAESENQPQGHTTGVLLQDSPRDILLPDFAPGMFVQDRDTNVILQDTQTNALLAADILTTYKSPFCSQREHASGDTPASTVPHDLRSSGPSSEGQREPSVPKVEEPCESQNKSDSPDETEDQKSPKPEKHEKGFAEPSRIKAFQASGTGHPPQVRGRGEPATQIFPESHFRKRMRNFLECLTLNKKGKGLEDPLQNCKSVSAPAQSQVPVRSRSVTDSRAVEGQTIVTAVGRVLVEKLGLQQGIRASGINQHKEFQAPVRGHSCHHRVLSSPDQRRVIRETASNQQATPKGHSYPNKSEQTRDRDSRWEGLPRELGSLGRPSQHRPTVAGASGHAHHYP</sequence>
<keyword evidence="4" id="KW-0744">Spermatogenesis</keyword>
<dbReference type="GO" id="GO:0016020">
    <property type="term" value="C:membrane"/>
    <property type="evidence" value="ECO:0007669"/>
    <property type="project" value="UniProtKB-SubCell"/>
</dbReference>
<feature type="region of interest" description="Disordered" evidence="9">
    <location>
        <begin position="1"/>
        <end position="47"/>
    </location>
</feature>
<dbReference type="GO" id="GO:0007283">
    <property type="term" value="P:spermatogenesis"/>
    <property type="evidence" value="ECO:0007669"/>
    <property type="project" value="UniProtKB-KW"/>
</dbReference>
<comment type="subcellular location">
    <subcellularLocation>
        <location evidence="1">Membrane</location>
        <topology evidence="1">Single-pass membrane protein</topology>
    </subcellularLocation>
</comment>
<name>D2HMS8_AILME</name>